<evidence type="ECO:0000313" key="2">
    <source>
        <dbReference type="Proteomes" id="UP000192140"/>
    </source>
</evidence>
<keyword evidence="2" id="KW-1185">Reference proteome</keyword>
<gene>
    <name evidence="1" type="ORF">AGR7A_Lc120655</name>
</gene>
<proteinExistence type="predicted"/>
<sequence>MRKWITRHANVSSVHSLFDKEVFIQAPDFDRPGNPNTNPVLDH</sequence>
<organism evidence="1 2">
    <name type="scientific">Agrobacterium deltaense NCPPB 1641</name>
    <dbReference type="NCBI Taxonomy" id="1183425"/>
    <lineage>
        <taxon>Bacteria</taxon>
        <taxon>Pseudomonadati</taxon>
        <taxon>Pseudomonadota</taxon>
        <taxon>Alphaproteobacteria</taxon>
        <taxon>Hyphomicrobiales</taxon>
        <taxon>Rhizobiaceae</taxon>
        <taxon>Rhizobium/Agrobacterium group</taxon>
        <taxon>Agrobacterium</taxon>
    </lineage>
</organism>
<dbReference type="Proteomes" id="UP000192140">
    <property type="component" value="Unassembled WGS sequence"/>
</dbReference>
<name>A0A1S7TYP8_9HYPH</name>
<dbReference type="EMBL" id="FCNP01000033">
    <property type="protein sequence ID" value="CVI59719.1"/>
    <property type="molecule type" value="Genomic_DNA"/>
</dbReference>
<protein>
    <submittedName>
        <fullName evidence="1">Uncharacterized protein</fullName>
    </submittedName>
</protein>
<dbReference type="AlphaFoldDB" id="A0A1S7TYP8"/>
<evidence type="ECO:0000313" key="1">
    <source>
        <dbReference type="EMBL" id="CVI59719.1"/>
    </source>
</evidence>
<comment type="caution">
    <text evidence="1">The sequence shown here is derived from an EMBL/GenBank/DDBJ whole genome shotgun (WGS) entry which is preliminary data.</text>
</comment>
<accession>A0A1S7TYP8</accession>
<reference evidence="1" key="1">
    <citation type="submission" date="2016-01" db="EMBL/GenBank/DDBJ databases">
        <authorList>
            <person name="Regsiter A."/>
            <person name="william w."/>
        </authorList>
    </citation>
    <scope>NUCLEOTIDE SEQUENCE</scope>
    <source>
        <strain evidence="1">NCPPB 1641</strain>
    </source>
</reference>